<organism evidence="2 3">
    <name type="scientific">Pandoraea anapnoica</name>
    <dbReference type="NCBI Taxonomy" id="2508301"/>
    <lineage>
        <taxon>Bacteria</taxon>
        <taxon>Pseudomonadati</taxon>
        <taxon>Pseudomonadota</taxon>
        <taxon>Betaproteobacteria</taxon>
        <taxon>Burkholderiales</taxon>
        <taxon>Burkholderiaceae</taxon>
        <taxon>Pandoraea</taxon>
    </lineage>
</organism>
<sequence>MKLTDFKALTFDCYGTLIDWETGIYNGLLPLIEKAGKAGASRDEILEIYARHEADQELRTPALAYSTLLGVVYRRLANEWNMGVTDEEANIFGASVPDWPAFPDSVDALKYLKQHFKLVILSNVDRLSFRGSNTRLAVEFDAIYTAQDIGSYKPSPRNFEYMLGRLEADFRIGKQDVLHTAQSLFHDHAPANGFALASAWIDRRHADSGWGATMAPPGTPRYDFRFESMAALADAHKAELAR</sequence>
<dbReference type="Pfam" id="PF00702">
    <property type="entry name" value="Hydrolase"/>
    <property type="match status" value="1"/>
</dbReference>
<dbReference type="EMBL" id="CABPSP010000025">
    <property type="protein sequence ID" value="VVE76272.1"/>
    <property type="molecule type" value="Genomic_DNA"/>
</dbReference>
<dbReference type="InterPro" id="IPR006439">
    <property type="entry name" value="HAD-SF_hydro_IA"/>
</dbReference>
<accession>A0A5E5ATV2</accession>
<evidence type="ECO:0000313" key="3">
    <source>
        <dbReference type="Proteomes" id="UP000383122"/>
    </source>
</evidence>
<dbReference type="InterPro" id="IPR036412">
    <property type="entry name" value="HAD-like_sf"/>
</dbReference>
<dbReference type="InterPro" id="IPR023214">
    <property type="entry name" value="HAD_sf"/>
</dbReference>
<dbReference type="RefSeq" id="WP_150740841.1">
    <property type="nucleotide sequence ID" value="NZ_CABPSP010000025.1"/>
</dbReference>
<dbReference type="InterPro" id="IPR006328">
    <property type="entry name" value="2-HAD"/>
</dbReference>
<dbReference type="SFLD" id="SFLDG01129">
    <property type="entry name" value="C1.5:_HAD__Beta-PGM__Phosphata"/>
    <property type="match status" value="1"/>
</dbReference>
<dbReference type="Gene3D" id="1.10.150.750">
    <property type="match status" value="1"/>
</dbReference>
<evidence type="ECO:0000256" key="1">
    <source>
        <dbReference type="ARBA" id="ARBA00022801"/>
    </source>
</evidence>
<proteinExistence type="predicted"/>
<dbReference type="AlphaFoldDB" id="A0A5E5ATV2"/>
<protein>
    <submittedName>
        <fullName evidence="2">Haloacid dehalogenase, type II</fullName>
    </submittedName>
</protein>
<dbReference type="PANTHER" id="PTHR43316:SF9">
    <property type="entry name" value="ACID DEHALOGENASE, PUTATIVE (AFU_ORTHOLOGUE AFUA_6G14460)-RELATED"/>
    <property type="match status" value="1"/>
</dbReference>
<dbReference type="OrthoDB" id="8585081at2"/>
<dbReference type="NCBIfam" id="TIGR01428">
    <property type="entry name" value="HAD_type_II"/>
    <property type="match status" value="1"/>
</dbReference>
<name>A0A5E5ATV2_9BURK</name>
<dbReference type="SUPFAM" id="SSF56784">
    <property type="entry name" value="HAD-like"/>
    <property type="match status" value="1"/>
</dbReference>
<dbReference type="PANTHER" id="PTHR43316">
    <property type="entry name" value="HYDROLASE, HALOACID DELAHOGENASE-RELATED"/>
    <property type="match status" value="1"/>
</dbReference>
<dbReference type="InterPro" id="IPR051540">
    <property type="entry name" value="S-2-haloacid_dehalogenase"/>
</dbReference>
<dbReference type="PRINTS" id="PR00413">
    <property type="entry name" value="HADHALOGNASE"/>
</dbReference>
<dbReference type="Gene3D" id="3.40.50.1000">
    <property type="entry name" value="HAD superfamily/HAD-like"/>
    <property type="match status" value="1"/>
</dbReference>
<reference evidence="2 3" key="1">
    <citation type="submission" date="2019-08" db="EMBL/GenBank/DDBJ databases">
        <authorList>
            <person name="Peeters C."/>
        </authorList>
    </citation>
    <scope>NUCLEOTIDE SEQUENCE [LARGE SCALE GENOMIC DNA]</scope>
    <source>
        <strain evidence="2 3">LMG 31117</strain>
    </source>
</reference>
<evidence type="ECO:0000313" key="2">
    <source>
        <dbReference type="EMBL" id="VVE76272.1"/>
    </source>
</evidence>
<dbReference type="SFLD" id="SFLDS00003">
    <property type="entry name" value="Haloacid_Dehalogenase"/>
    <property type="match status" value="1"/>
</dbReference>
<dbReference type="Proteomes" id="UP000383122">
    <property type="component" value="Unassembled WGS sequence"/>
</dbReference>
<gene>
    <name evidence="2" type="ORF">PAN31117_05365</name>
</gene>
<dbReference type="GO" id="GO:0019120">
    <property type="term" value="F:hydrolase activity, acting on acid halide bonds, in C-halide compounds"/>
    <property type="evidence" value="ECO:0007669"/>
    <property type="project" value="InterPro"/>
</dbReference>
<keyword evidence="3" id="KW-1185">Reference proteome</keyword>
<keyword evidence="1" id="KW-0378">Hydrolase</keyword>